<dbReference type="AlphaFoldDB" id="A0A2J6QJ62"/>
<protein>
    <submittedName>
        <fullName evidence="2">Uncharacterized protein</fullName>
    </submittedName>
</protein>
<gene>
    <name evidence="2" type="ORF">NA56DRAFT_641793</name>
</gene>
<accession>A0A2J6QJ62</accession>
<organism evidence="2 3">
    <name type="scientific">Hyaloscypha hepaticicola</name>
    <dbReference type="NCBI Taxonomy" id="2082293"/>
    <lineage>
        <taxon>Eukaryota</taxon>
        <taxon>Fungi</taxon>
        <taxon>Dikarya</taxon>
        <taxon>Ascomycota</taxon>
        <taxon>Pezizomycotina</taxon>
        <taxon>Leotiomycetes</taxon>
        <taxon>Helotiales</taxon>
        <taxon>Hyaloscyphaceae</taxon>
        <taxon>Hyaloscypha</taxon>
    </lineage>
</organism>
<name>A0A2J6QJ62_9HELO</name>
<feature type="compositionally biased region" description="Polar residues" evidence="1">
    <location>
        <begin position="43"/>
        <end position="55"/>
    </location>
</feature>
<evidence type="ECO:0000313" key="2">
    <source>
        <dbReference type="EMBL" id="PMD26307.1"/>
    </source>
</evidence>
<proteinExistence type="predicted"/>
<sequence>MAHYPSSTCPINGSARSTLSFDGNSSSKFEFSDLNKDKAHPRSSLTSTSLDQQELSTSRITDYLRDPTTSHVEPQHVSAHASLQILSEKKSHIKALEEVLNNNEK</sequence>
<dbReference type="Proteomes" id="UP000235672">
    <property type="component" value="Unassembled WGS sequence"/>
</dbReference>
<keyword evidence="3" id="KW-1185">Reference proteome</keyword>
<feature type="compositionally biased region" description="Basic and acidic residues" evidence="1">
    <location>
        <begin position="30"/>
        <end position="40"/>
    </location>
</feature>
<feature type="region of interest" description="Disordered" evidence="1">
    <location>
        <begin position="29"/>
        <end position="55"/>
    </location>
</feature>
<evidence type="ECO:0000313" key="3">
    <source>
        <dbReference type="Proteomes" id="UP000235672"/>
    </source>
</evidence>
<dbReference type="EMBL" id="KZ613468">
    <property type="protein sequence ID" value="PMD26307.1"/>
    <property type="molecule type" value="Genomic_DNA"/>
</dbReference>
<reference evidence="2 3" key="1">
    <citation type="submission" date="2016-05" db="EMBL/GenBank/DDBJ databases">
        <title>A degradative enzymes factory behind the ericoid mycorrhizal symbiosis.</title>
        <authorList>
            <consortium name="DOE Joint Genome Institute"/>
            <person name="Martino E."/>
            <person name="Morin E."/>
            <person name="Grelet G."/>
            <person name="Kuo A."/>
            <person name="Kohler A."/>
            <person name="Daghino S."/>
            <person name="Barry K."/>
            <person name="Choi C."/>
            <person name="Cichocki N."/>
            <person name="Clum A."/>
            <person name="Copeland A."/>
            <person name="Hainaut M."/>
            <person name="Haridas S."/>
            <person name="Labutti K."/>
            <person name="Lindquist E."/>
            <person name="Lipzen A."/>
            <person name="Khouja H.-R."/>
            <person name="Murat C."/>
            <person name="Ohm R."/>
            <person name="Olson A."/>
            <person name="Spatafora J."/>
            <person name="Veneault-Fourrey C."/>
            <person name="Henrissat B."/>
            <person name="Grigoriev I."/>
            <person name="Martin F."/>
            <person name="Perotto S."/>
        </authorList>
    </citation>
    <scope>NUCLEOTIDE SEQUENCE [LARGE SCALE GENOMIC DNA]</scope>
    <source>
        <strain evidence="2 3">UAMH 7357</strain>
    </source>
</reference>
<dbReference type="OrthoDB" id="3559782at2759"/>
<evidence type="ECO:0000256" key="1">
    <source>
        <dbReference type="SAM" id="MobiDB-lite"/>
    </source>
</evidence>